<dbReference type="GO" id="GO:0005737">
    <property type="term" value="C:cytoplasm"/>
    <property type="evidence" value="ECO:0007669"/>
    <property type="project" value="UniProtKB-SubCell"/>
</dbReference>
<keyword evidence="2" id="KW-0813">Transport</keyword>
<dbReference type="AlphaFoldDB" id="A0AAE0BTS5"/>
<evidence type="ECO:0000256" key="4">
    <source>
        <dbReference type="ARBA" id="ARBA00022927"/>
    </source>
</evidence>
<dbReference type="PANTHER" id="PTHR12894">
    <property type="entry name" value="CNH DOMAIN CONTAINING"/>
    <property type="match status" value="1"/>
</dbReference>
<evidence type="ECO:0000313" key="7">
    <source>
        <dbReference type="EMBL" id="KAK3242666.1"/>
    </source>
</evidence>
<evidence type="ECO:0000256" key="3">
    <source>
        <dbReference type="ARBA" id="ARBA00022490"/>
    </source>
</evidence>
<dbReference type="EMBL" id="LGRX02033140">
    <property type="protein sequence ID" value="KAK3242666.1"/>
    <property type="molecule type" value="Genomic_DNA"/>
</dbReference>
<organism evidence="7 8">
    <name type="scientific">Cymbomonas tetramitiformis</name>
    <dbReference type="NCBI Taxonomy" id="36881"/>
    <lineage>
        <taxon>Eukaryota</taxon>
        <taxon>Viridiplantae</taxon>
        <taxon>Chlorophyta</taxon>
        <taxon>Pyramimonadophyceae</taxon>
        <taxon>Pyramimonadales</taxon>
        <taxon>Pyramimonadaceae</taxon>
        <taxon>Cymbomonas</taxon>
    </lineage>
</organism>
<gene>
    <name evidence="7" type="ORF">CYMTET_47652</name>
</gene>
<dbReference type="Pfam" id="PF00780">
    <property type="entry name" value="CNH"/>
    <property type="match status" value="1"/>
</dbReference>
<dbReference type="InterPro" id="IPR001180">
    <property type="entry name" value="CNH_dom"/>
</dbReference>
<dbReference type="GO" id="GO:0015031">
    <property type="term" value="P:protein transport"/>
    <property type="evidence" value="ECO:0007669"/>
    <property type="project" value="UniProtKB-KW"/>
</dbReference>
<dbReference type="InterPro" id="IPR032914">
    <property type="entry name" value="Vam6/VPS39/TRAP1"/>
</dbReference>
<dbReference type="PANTHER" id="PTHR12894:SF27">
    <property type="entry name" value="TRANSFORMING GROWTH FACTOR-BETA RECEPTOR-ASSOCIATED PROTEIN 1"/>
    <property type="match status" value="1"/>
</dbReference>
<dbReference type="Proteomes" id="UP001190700">
    <property type="component" value="Unassembled WGS sequence"/>
</dbReference>
<feature type="domain" description="CNH" evidence="6">
    <location>
        <begin position="18"/>
        <end position="294"/>
    </location>
</feature>
<sequence>MHTALEVRVLIELPSDFPLKIGCLDVWEDEEGKEGKIVVGTNGGTLLILSEVEAPPSGSGHDERRSRRFEVVATRKTFAKKPITQVVVLKEIGLLVSLSDCVHSHELNTFNPVTSLSRTKGASLFNWDEERGYLCVALKRRLLLYHLSGQEFMELRDISLTDTVKSMAWCGDSMCLGFKKEYSLLNIFGNGAISEVFPTGGKGMVNILPLQNQELMLTKDSLGIYVGQDGKPTRRHGLPWSEPPLATASVEPYVLAVLPRFIEVRSLQRGAQQTLVQTIPLRDQKFLCSSNSILSRGSPAPPVLVANESAIYQLLQVHTLHTPPATGRLRPSKRASPIPSPSFPGGDVSQLALAPSCRWDDPPLLPLG</sequence>
<dbReference type="GO" id="GO:0016020">
    <property type="term" value="C:membrane"/>
    <property type="evidence" value="ECO:0007669"/>
    <property type="project" value="TreeGrafter"/>
</dbReference>
<keyword evidence="8" id="KW-1185">Reference proteome</keyword>
<keyword evidence="4" id="KW-0653">Protein transport</keyword>
<reference evidence="7 8" key="1">
    <citation type="journal article" date="2015" name="Genome Biol. Evol.">
        <title>Comparative Genomics of a Bacterivorous Green Alga Reveals Evolutionary Causalities and Consequences of Phago-Mixotrophic Mode of Nutrition.</title>
        <authorList>
            <person name="Burns J.A."/>
            <person name="Paasch A."/>
            <person name="Narechania A."/>
            <person name="Kim E."/>
        </authorList>
    </citation>
    <scope>NUCLEOTIDE SEQUENCE [LARGE SCALE GENOMIC DNA]</scope>
    <source>
        <strain evidence="7 8">PLY_AMNH</strain>
    </source>
</reference>
<feature type="region of interest" description="Disordered" evidence="5">
    <location>
        <begin position="323"/>
        <end position="349"/>
    </location>
</feature>
<dbReference type="GO" id="GO:0006914">
    <property type="term" value="P:autophagy"/>
    <property type="evidence" value="ECO:0007669"/>
    <property type="project" value="TreeGrafter"/>
</dbReference>
<evidence type="ECO:0000256" key="2">
    <source>
        <dbReference type="ARBA" id="ARBA00022448"/>
    </source>
</evidence>
<dbReference type="GO" id="GO:0034058">
    <property type="term" value="P:endosomal vesicle fusion"/>
    <property type="evidence" value="ECO:0007669"/>
    <property type="project" value="TreeGrafter"/>
</dbReference>
<evidence type="ECO:0000256" key="5">
    <source>
        <dbReference type="SAM" id="MobiDB-lite"/>
    </source>
</evidence>
<evidence type="ECO:0000256" key="1">
    <source>
        <dbReference type="ARBA" id="ARBA00004496"/>
    </source>
</evidence>
<keyword evidence="3" id="KW-0963">Cytoplasm</keyword>
<proteinExistence type="predicted"/>
<comment type="subcellular location">
    <subcellularLocation>
        <location evidence="1">Cytoplasm</location>
    </subcellularLocation>
</comment>
<protein>
    <recommendedName>
        <fullName evidence="6">CNH domain-containing protein</fullName>
    </recommendedName>
</protein>
<comment type="caution">
    <text evidence="7">The sequence shown here is derived from an EMBL/GenBank/DDBJ whole genome shotgun (WGS) entry which is preliminary data.</text>
</comment>
<name>A0AAE0BTS5_9CHLO</name>
<evidence type="ECO:0000259" key="6">
    <source>
        <dbReference type="PROSITE" id="PS50219"/>
    </source>
</evidence>
<dbReference type="SMART" id="SM00036">
    <property type="entry name" value="CNH"/>
    <property type="match status" value="1"/>
</dbReference>
<evidence type="ECO:0000313" key="8">
    <source>
        <dbReference type="Proteomes" id="UP001190700"/>
    </source>
</evidence>
<dbReference type="PROSITE" id="PS50219">
    <property type="entry name" value="CNH"/>
    <property type="match status" value="1"/>
</dbReference>
<accession>A0AAE0BTS5</accession>